<dbReference type="Proteomes" id="UP000282454">
    <property type="component" value="Unassembled WGS sequence"/>
</dbReference>
<evidence type="ECO:0000313" key="1">
    <source>
        <dbReference type="EMBL" id="RLK61867.1"/>
    </source>
</evidence>
<comment type="caution">
    <text evidence="1">The sequence shown here is derived from an EMBL/GenBank/DDBJ whole genome shotgun (WGS) entry which is preliminary data.</text>
</comment>
<dbReference type="InterPro" id="IPR043504">
    <property type="entry name" value="Peptidase_S1_PA_chymotrypsin"/>
</dbReference>
<evidence type="ECO:0000313" key="2">
    <source>
        <dbReference type="Proteomes" id="UP000282454"/>
    </source>
</evidence>
<dbReference type="SUPFAM" id="SSF50494">
    <property type="entry name" value="Trypsin-like serine proteases"/>
    <property type="match status" value="1"/>
</dbReference>
<dbReference type="Gene3D" id="2.40.10.10">
    <property type="entry name" value="Trypsin-like serine proteases"/>
    <property type="match status" value="1"/>
</dbReference>
<accession>A0A421BBZ4</accession>
<protein>
    <submittedName>
        <fullName evidence="1">Trypsin-like peptidase</fullName>
    </submittedName>
</protein>
<dbReference type="RefSeq" id="WP_170224236.1">
    <property type="nucleotide sequence ID" value="NZ_RCDD01000001.1"/>
</dbReference>
<dbReference type="EMBL" id="RCDD01000001">
    <property type="protein sequence ID" value="RLK61867.1"/>
    <property type="molecule type" value="Genomic_DNA"/>
</dbReference>
<organism evidence="1 2">
    <name type="scientific">Actinokineospora cianjurensis</name>
    <dbReference type="NCBI Taxonomy" id="585224"/>
    <lineage>
        <taxon>Bacteria</taxon>
        <taxon>Bacillati</taxon>
        <taxon>Actinomycetota</taxon>
        <taxon>Actinomycetes</taxon>
        <taxon>Pseudonocardiales</taxon>
        <taxon>Pseudonocardiaceae</taxon>
        <taxon>Actinokineospora</taxon>
    </lineage>
</organism>
<dbReference type="Pfam" id="PF13365">
    <property type="entry name" value="Trypsin_2"/>
    <property type="match status" value="1"/>
</dbReference>
<gene>
    <name evidence="1" type="ORF">CLV68_2411</name>
</gene>
<proteinExistence type="predicted"/>
<dbReference type="AlphaFoldDB" id="A0A421BBZ4"/>
<dbReference type="InterPro" id="IPR009003">
    <property type="entry name" value="Peptidase_S1_PA"/>
</dbReference>
<keyword evidence="2" id="KW-1185">Reference proteome</keyword>
<sequence length="244" mass="25836">MPSAERARVAELIVTGHSGRRRGSGYRVSTGAVLTAAHVVLDAVEVTVRFLSDLPGEWTSPATVVWSAGDVAVLRIDPPDTVPPVEFGVIDGRHAAFLPAHAVGFPLWKLRGDFRDSHQASGTVTGLSGWRSETLEFTVPVPPERVSSGSPWEGMSGAAVWVDGAIVGVLARHHASDGPGRLAAVRVEHLHRAPADVQAAVGWSGSPRDVVPPEPARVVRAAYQDEPRSIAPCSCSTARTNWTS</sequence>
<name>A0A421BBZ4_9PSEU</name>
<reference evidence="1 2" key="1">
    <citation type="submission" date="2018-10" db="EMBL/GenBank/DDBJ databases">
        <title>Genomic Encyclopedia of Archaeal and Bacterial Type Strains, Phase II (KMG-II): from individual species to whole genera.</title>
        <authorList>
            <person name="Goeker M."/>
        </authorList>
    </citation>
    <scope>NUCLEOTIDE SEQUENCE [LARGE SCALE GENOMIC DNA]</scope>
    <source>
        <strain evidence="1 2">DSM 45657</strain>
    </source>
</reference>